<dbReference type="STRING" id="158500.BES08_16675"/>
<organism evidence="3 4">
    <name type="scientific">Novosphingobium resinovorum</name>
    <dbReference type="NCBI Taxonomy" id="158500"/>
    <lineage>
        <taxon>Bacteria</taxon>
        <taxon>Pseudomonadati</taxon>
        <taxon>Pseudomonadota</taxon>
        <taxon>Alphaproteobacteria</taxon>
        <taxon>Sphingomonadales</taxon>
        <taxon>Sphingomonadaceae</taxon>
        <taxon>Novosphingobium</taxon>
    </lineage>
</organism>
<protein>
    <submittedName>
        <fullName evidence="3">Outer membrane efflux protein</fullName>
    </submittedName>
</protein>
<comment type="similarity">
    <text evidence="1">Belongs to the outer membrane factor (OMF) (TC 1.B.17) family.</text>
</comment>
<evidence type="ECO:0000313" key="3">
    <source>
        <dbReference type="EMBL" id="EZP81877.1"/>
    </source>
</evidence>
<dbReference type="Gene3D" id="1.20.1600.10">
    <property type="entry name" value="Outer membrane efflux proteins (OEP)"/>
    <property type="match status" value="1"/>
</dbReference>
<dbReference type="PATRIC" id="fig|158500.4.peg.2589"/>
<dbReference type="InterPro" id="IPR003423">
    <property type="entry name" value="OMP_efflux"/>
</dbReference>
<dbReference type="PANTHER" id="PTHR30203">
    <property type="entry name" value="OUTER MEMBRANE CATION EFFLUX PROTEIN"/>
    <property type="match status" value="1"/>
</dbReference>
<dbReference type="Pfam" id="PF02321">
    <property type="entry name" value="OEP"/>
    <property type="match status" value="2"/>
</dbReference>
<gene>
    <name evidence="3" type="ORF">BV97_02535</name>
</gene>
<name>A0A031JZW0_9SPHN</name>
<dbReference type="SUPFAM" id="SSF56954">
    <property type="entry name" value="Outer membrane efflux proteins (OEP)"/>
    <property type="match status" value="1"/>
</dbReference>
<dbReference type="AlphaFoldDB" id="A0A031JZW0"/>
<evidence type="ECO:0000256" key="2">
    <source>
        <dbReference type="SAM" id="SignalP"/>
    </source>
</evidence>
<comment type="caution">
    <text evidence="3">The sequence shown here is derived from an EMBL/GenBank/DDBJ whole genome shotgun (WGS) entry which is preliminary data.</text>
</comment>
<dbReference type="EMBL" id="JFYZ01000011">
    <property type="protein sequence ID" value="EZP81877.1"/>
    <property type="molecule type" value="Genomic_DNA"/>
</dbReference>
<dbReference type="Proteomes" id="UP000024329">
    <property type="component" value="Unassembled WGS sequence"/>
</dbReference>
<sequence>MTPFKVVRERWLACALTCLAPLPFITPIALAASPAPSQQTAFSLDAAMAAAETDNIDVIRSRLALKTAQANLRIADTAPNPNLNLSAVQLRPGRIGRRPLDSVADTVVGIDLPLERGGKRQARTGEARALIDAAAGDLASARRDMREAVYGAYFDLKAAEQRSAILSAIAASYADSQHMAHTQEHAGSISRGDLSRQAVEASRAKTDAQQAAIALQVARLGLATLIGRERDAPDIATSGDWVDAPAAASTEPADLLALRRPDVLAAQSRVEAARRSLDGAHALRHPDVTVSMQYEHAMDDLGVGSSVGVGVSVPLPVRNRYSGEVDAAGTALVQAEAEARKAAAVATAEITIARQSLSQASERRREIEERQLPAARDAAGVAEFAYTNGATSLLELLDARRSLRAVELGAVDARADEAHAIAQLQAAETTGETTGDDR</sequence>
<feature type="signal peptide" evidence="2">
    <location>
        <begin position="1"/>
        <end position="31"/>
    </location>
</feature>
<dbReference type="InterPro" id="IPR010131">
    <property type="entry name" value="MdtP/NodT-like"/>
</dbReference>
<keyword evidence="2" id="KW-0732">Signal</keyword>
<dbReference type="PANTHER" id="PTHR30203:SF30">
    <property type="entry name" value="OUTER MEMBRANE PROTEIN-RELATED"/>
    <property type="match status" value="1"/>
</dbReference>
<feature type="chain" id="PRO_5001557031" evidence="2">
    <location>
        <begin position="32"/>
        <end position="438"/>
    </location>
</feature>
<evidence type="ECO:0000256" key="1">
    <source>
        <dbReference type="ARBA" id="ARBA00007613"/>
    </source>
</evidence>
<proteinExistence type="inferred from homology"/>
<dbReference type="GO" id="GO:0015562">
    <property type="term" value="F:efflux transmembrane transporter activity"/>
    <property type="evidence" value="ECO:0007669"/>
    <property type="project" value="InterPro"/>
</dbReference>
<evidence type="ECO:0000313" key="4">
    <source>
        <dbReference type="Proteomes" id="UP000024329"/>
    </source>
</evidence>
<dbReference type="eggNOG" id="COG1538">
    <property type="taxonomic scope" value="Bacteria"/>
</dbReference>
<dbReference type="RefSeq" id="WP_008831541.1">
    <property type="nucleotide sequence ID" value="NZ_JFYZ01000011.1"/>
</dbReference>
<accession>A0A031JZW0</accession>
<reference evidence="3 4" key="1">
    <citation type="submission" date="2014-03" db="EMBL/GenBank/DDBJ databases">
        <title>Whole genome sequence of Novosphingobium resinovorum KF1.</title>
        <authorList>
            <person name="Gan H.M."/>
            <person name="Gan H.Y."/>
            <person name="Chew T.H."/>
            <person name="Savka M.A."/>
        </authorList>
    </citation>
    <scope>NUCLEOTIDE SEQUENCE [LARGE SCALE GENOMIC DNA]</scope>
    <source>
        <strain evidence="3 4">KF1</strain>
    </source>
</reference>